<dbReference type="GO" id="GO:0005524">
    <property type="term" value="F:ATP binding"/>
    <property type="evidence" value="ECO:0007669"/>
    <property type="project" value="UniProtKB-KW"/>
</dbReference>
<protein>
    <recommendedName>
        <fullName evidence="6 15">Phosphoenolpyruvate synthase</fullName>
        <shortName evidence="15">PEP synthase</shortName>
        <ecNumber evidence="5 15">2.7.9.2</ecNumber>
    </recommendedName>
    <alternativeName>
        <fullName evidence="13 15">Pyruvate, water dikinase</fullName>
    </alternativeName>
</protein>
<dbReference type="EMBL" id="BAED01000006">
    <property type="protein sequence ID" value="GAB03867.1"/>
    <property type="molecule type" value="Genomic_DNA"/>
</dbReference>
<dbReference type="InterPro" id="IPR023151">
    <property type="entry name" value="PEP_util_CS"/>
</dbReference>
<dbReference type="SUPFAM" id="SSF51621">
    <property type="entry name" value="Phosphoenolpyruvate/pyruvate domain"/>
    <property type="match status" value="1"/>
</dbReference>
<dbReference type="InterPro" id="IPR000121">
    <property type="entry name" value="PEP_util_C"/>
</dbReference>
<dbReference type="GO" id="GO:0006094">
    <property type="term" value="P:gluconeogenesis"/>
    <property type="evidence" value="ECO:0007669"/>
    <property type="project" value="UniProtKB-UniPathway"/>
</dbReference>
<dbReference type="Gene3D" id="3.50.30.10">
    <property type="entry name" value="Phosphohistidine domain"/>
    <property type="match status" value="1"/>
</dbReference>
<feature type="domain" description="Pyruvate phosphate dikinase AMP/ATP-binding" evidence="18">
    <location>
        <begin position="53"/>
        <end position="356"/>
    </location>
</feature>
<dbReference type="InterPro" id="IPR013815">
    <property type="entry name" value="ATP_grasp_subdomain_1"/>
</dbReference>
<evidence type="ECO:0000256" key="6">
    <source>
        <dbReference type="ARBA" id="ARBA00021623"/>
    </source>
</evidence>
<comment type="catalytic activity">
    <reaction evidence="14 15">
        <text>pyruvate + ATP + H2O = phosphoenolpyruvate + AMP + phosphate + 2 H(+)</text>
        <dbReference type="Rhea" id="RHEA:11364"/>
        <dbReference type="ChEBI" id="CHEBI:15361"/>
        <dbReference type="ChEBI" id="CHEBI:15377"/>
        <dbReference type="ChEBI" id="CHEBI:15378"/>
        <dbReference type="ChEBI" id="CHEBI:30616"/>
        <dbReference type="ChEBI" id="CHEBI:43474"/>
        <dbReference type="ChEBI" id="CHEBI:58702"/>
        <dbReference type="ChEBI" id="CHEBI:456215"/>
        <dbReference type="EC" id="2.7.9.2"/>
    </reaction>
</comment>
<dbReference type="Gene3D" id="3.20.20.60">
    <property type="entry name" value="Phosphoenolpyruvate-binding domains"/>
    <property type="match status" value="1"/>
</dbReference>
<evidence type="ECO:0000259" key="18">
    <source>
        <dbReference type="Pfam" id="PF01326"/>
    </source>
</evidence>
<evidence type="ECO:0000256" key="12">
    <source>
        <dbReference type="ARBA" id="ARBA00022842"/>
    </source>
</evidence>
<dbReference type="RefSeq" id="WP_005182165.1">
    <property type="nucleotide sequence ID" value="NZ_BAED01000006.1"/>
</dbReference>
<dbReference type="PROSITE" id="PS00742">
    <property type="entry name" value="PEP_ENZYMES_2"/>
    <property type="match status" value="1"/>
</dbReference>
<feature type="domain" description="PEP-utilising enzyme C-terminal" evidence="19">
    <location>
        <begin position="481"/>
        <end position="777"/>
    </location>
</feature>
<evidence type="ECO:0000259" key="19">
    <source>
        <dbReference type="Pfam" id="PF02896"/>
    </source>
</evidence>
<dbReference type="Gene3D" id="3.30.470.20">
    <property type="entry name" value="ATP-grasp fold, B domain"/>
    <property type="match status" value="1"/>
</dbReference>
<dbReference type="GO" id="GO:0046872">
    <property type="term" value="F:metal ion binding"/>
    <property type="evidence" value="ECO:0007669"/>
    <property type="project" value="UniProtKB-KW"/>
</dbReference>
<dbReference type="STRING" id="1075090.GOAMR_06_00730"/>
<dbReference type="SUPFAM" id="SSF56059">
    <property type="entry name" value="Glutathione synthetase ATP-binding domain-like"/>
    <property type="match status" value="1"/>
</dbReference>
<comment type="cofactor">
    <cofactor evidence="1 15">
        <name>Mg(2+)</name>
        <dbReference type="ChEBI" id="CHEBI:18420"/>
    </cofactor>
</comment>
<dbReference type="EC" id="2.7.9.2" evidence="5 15"/>
<keyword evidence="12 15" id="KW-0460">Magnesium</keyword>
<keyword evidence="11 15" id="KW-0067">ATP-binding</keyword>
<dbReference type="Gene3D" id="3.30.1490.20">
    <property type="entry name" value="ATP-grasp fold, A domain"/>
    <property type="match status" value="1"/>
</dbReference>
<dbReference type="Pfam" id="PF02896">
    <property type="entry name" value="PEP-utilizers_C"/>
    <property type="match status" value="1"/>
</dbReference>
<dbReference type="Pfam" id="PF00391">
    <property type="entry name" value="PEP-utilizers"/>
    <property type="match status" value="1"/>
</dbReference>
<evidence type="ECO:0000256" key="14">
    <source>
        <dbReference type="ARBA" id="ARBA00047700"/>
    </source>
</evidence>
<evidence type="ECO:0000256" key="5">
    <source>
        <dbReference type="ARBA" id="ARBA00011996"/>
    </source>
</evidence>
<dbReference type="PROSITE" id="PS00370">
    <property type="entry name" value="PEP_ENZYMES_PHOS_SITE"/>
    <property type="match status" value="1"/>
</dbReference>
<evidence type="ECO:0000313" key="21">
    <source>
        <dbReference type="Proteomes" id="UP000006023"/>
    </source>
</evidence>
<feature type="domain" description="PEP-utilising enzyme mobile" evidence="17">
    <location>
        <begin position="391"/>
        <end position="461"/>
    </location>
</feature>
<reference evidence="20 21" key="1">
    <citation type="submission" date="2011-11" db="EMBL/GenBank/DDBJ databases">
        <title>Whole genome shotgun sequence of Gordonia amarae NBRC 15530.</title>
        <authorList>
            <person name="Takarada H."/>
            <person name="Hosoyama A."/>
            <person name="Tsuchikane K."/>
            <person name="Katsumata H."/>
            <person name="Yamazaki S."/>
            <person name="Fujita N."/>
        </authorList>
    </citation>
    <scope>NUCLEOTIDE SEQUENCE [LARGE SCALE GENOMIC DNA]</scope>
    <source>
        <strain evidence="20 21">NBRC 15530</strain>
    </source>
</reference>
<dbReference type="GO" id="GO:0008986">
    <property type="term" value="F:pyruvate, water dikinase activity"/>
    <property type="evidence" value="ECO:0007669"/>
    <property type="project" value="UniProtKB-EC"/>
</dbReference>
<evidence type="ECO:0000256" key="10">
    <source>
        <dbReference type="ARBA" id="ARBA00022777"/>
    </source>
</evidence>
<dbReference type="Pfam" id="PF01326">
    <property type="entry name" value="PPDK_N"/>
    <property type="match status" value="1"/>
</dbReference>
<dbReference type="InterPro" id="IPR018274">
    <property type="entry name" value="PEP_util_AS"/>
</dbReference>
<keyword evidence="7 15" id="KW-0808">Transferase</keyword>
<keyword evidence="21" id="KW-1185">Reference proteome</keyword>
<keyword evidence="20" id="KW-0670">Pyruvate</keyword>
<evidence type="ECO:0000256" key="8">
    <source>
        <dbReference type="ARBA" id="ARBA00022723"/>
    </source>
</evidence>
<dbReference type="PANTHER" id="PTHR43030">
    <property type="entry name" value="PHOSPHOENOLPYRUVATE SYNTHASE"/>
    <property type="match status" value="1"/>
</dbReference>
<comment type="similarity">
    <text evidence="4 15">Belongs to the PEP-utilizing enzyme family.</text>
</comment>
<keyword evidence="8 15" id="KW-0479">Metal-binding</keyword>
<evidence type="ECO:0000256" key="13">
    <source>
        <dbReference type="ARBA" id="ARBA00033470"/>
    </source>
</evidence>
<comment type="function">
    <text evidence="2 15">Catalyzes the phosphorylation of pyruvate to phosphoenolpyruvate.</text>
</comment>
<dbReference type="InterPro" id="IPR002192">
    <property type="entry name" value="PPDK_AMP/ATP-bd"/>
</dbReference>
<dbReference type="UniPathway" id="UPA00138"/>
<feature type="region of interest" description="Disordered" evidence="16">
    <location>
        <begin position="1"/>
        <end position="38"/>
    </location>
</feature>
<dbReference type="eggNOG" id="COG1080">
    <property type="taxonomic scope" value="Bacteria"/>
</dbReference>
<evidence type="ECO:0000256" key="9">
    <source>
        <dbReference type="ARBA" id="ARBA00022741"/>
    </source>
</evidence>
<proteinExistence type="inferred from homology"/>
<evidence type="ECO:0000256" key="4">
    <source>
        <dbReference type="ARBA" id="ARBA00007837"/>
    </source>
</evidence>
<dbReference type="InterPro" id="IPR015813">
    <property type="entry name" value="Pyrv/PenolPyrv_kinase-like_dom"/>
</dbReference>
<dbReference type="InterPro" id="IPR008279">
    <property type="entry name" value="PEP-util_enz_mobile_dom"/>
</dbReference>
<evidence type="ECO:0000256" key="7">
    <source>
        <dbReference type="ARBA" id="ARBA00022679"/>
    </source>
</evidence>
<name>G7GJU2_9ACTN</name>
<dbReference type="Proteomes" id="UP000006023">
    <property type="component" value="Unassembled WGS sequence"/>
</dbReference>
<comment type="caution">
    <text evidence="20">The sequence shown here is derived from an EMBL/GenBank/DDBJ whole genome shotgun (WGS) entry which is preliminary data.</text>
</comment>
<dbReference type="NCBIfam" id="NF005057">
    <property type="entry name" value="PRK06464.1"/>
    <property type="match status" value="1"/>
</dbReference>
<sequence length="787" mass="82810">MTLAGTPVNGTSTAGTSTAGTSTAGTSRSGTSRPGSGLVRRFSDLTLADADDAGGKGANLGEVTAAGLPVPPGFVLLTECYRHSMAAAGVDRRLAALHTTALGAATDEKRLRQLCAQLQDIVAQAGVAPDVREQVVAAYHDLGDDTPVAIRSSAAGEDGKDASFAGMNRTLTNVVGPDAVIGAVVQCWMSLFGPRVVSYRAGRGFSDEPAMAVVVQKMVQSQQAGVAFTADPSSGDHDKLAIEGALGLGEVVVSGLVQPDTYIVAKDGLTELSTHVGHQDFRLVRGNDSTDRREDLPPELADRQVLDSAELRKVAHLAVDVENHYGSPQDLEWAVDTADDVWLLQTRPITALNDSATPDGTVLVRGMSAAPGTVAGRVHVLHDPSEGSDLADGEILVAPMTNPDWLPTLRRAAAIVTDAGGMTCHAAIVARELRIPCIVGTRSATTDLDDGSMVTVDGAHGLVRSGDVTKPAPTSRVTVTEAATPAAPITGTKVYVNLAMPDTAESVAAQDVDGVGLLRAEFILTESLGGRHPHDLIARGEGDTLVDALAESVGRIATAFAPRPVIYRTSDLRSNEYRSLIGGDGYEPAEHNPMIGFRGCLRYVTDPALFNLELRALARVREQCPELGLMTPFVRTKWELERCLSLIDDSPLGRQRGLRRWVMAEVPSVVHWLPEYVGMGIDGVSIGSNDLTQLILGVDRDSEICADAFDTADPAVMDAIGQIISTGRRLGITTSLCGQAPSTDPAFAERLVELGITSVSVNPDAAPAARLAIARAEQRLLLEAARR</sequence>
<evidence type="ECO:0000256" key="2">
    <source>
        <dbReference type="ARBA" id="ARBA00002988"/>
    </source>
</evidence>
<dbReference type="InterPro" id="IPR006319">
    <property type="entry name" value="PEP_synth"/>
</dbReference>
<dbReference type="PANTHER" id="PTHR43030:SF1">
    <property type="entry name" value="PHOSPHOENOLPYRUVATE SYNTHASE"/>
    <property type="match status" value="1"/>
</dbReference>
<gene>
    <name evidence="20" type="primary">ppsA</name>
    <name evidence="20" type="ORF">GOAMR_06_00730</name>
</gene>
<evidence type="ECO:0000256" key="3">
    <source>
        <dbReference type="ARBA" id="ARBA00004742"/>
    </source>
</evidence>
<dbReference type="PIRSF" id="PIRSF000854">
    <property type="entry name" value="PEP_synthase"/>
    <property type="match status" value="1"/>
</dbReference>
<evidence type="ECO:0000259" key="17">
    <source>
        <dbReference type="Pfam" id="PF00391"/>
    </source>
</evidence>
<evidence type="ECO:0000256" key="15">
    <source>
        <dbReference type="PIRNR" id="PIRNR000854"/>
    </source>
</evidence>
<dbReference type="SUPFAM" id="SSF52009">
    <property type="entry name" value="Phosphohistidine domain"/>
    <property type="match status" value="1"/>
</dbReference>
<feature type="compositionally biased region" description="Low complexity" evidence="16">
    <location>
        <begin position="10"/>
        <end position="37"/>
    </location>
</feature>
<dbReference type="InterPro" id="IPR036637">
    <property type="entry name" value="Phosphohistidine_dom_sf"/>
</dbReference>
<organism evidence="20 21">
    <name type="scientific">Gordonia amarae NBRC 15530</name>
    <dbReference type="NCBI Taxonomy" id="1075090"/>
    <lineage>
        <taxon>Bacteria</taxon>
        <taxon>Bacillati</taxon>
        <taxon>Actinomycetota</taxon>
        <taxon>Actinomycetes</taxon>
        <taxon>Mycobacteriales</taxon>
        <taxon>Gordoniaceae</taxon>
        <taxon>Gordonia</taxon>
    </lineage>
</organism>
<accession>G7GJU2</accession>
<evidence type="ECO:0000256" key="1">
    <source>
        <dbReference type="ARBA" id="ARBA00001946"/>
    </source>
</evidence>
<evidence type="ECO:0000313" key="20">
    <source>
        <dbReference type="EMBL" id="GAB03867.1"/>
    </source>
</evidence>
<comment type="pathway">
    <text evidence="3 15">Carbohydrate biosynthesis; gluconeogenesis.</text>
</comment>
<dbReference type="AlphaFoldDB" id="G7GJU2"/>
<evidence type="ECO:0000256" key="11">
    <source>
        <dbReference type="ARBA" id="ARBA00022840"/>
    </source>
</evidence>
<dbReference type="eggNOG" id="COG0574">
    <property type="taxonomic scope" value="Bacteria"/>
</dbReference>
<evidence type="ECO:0000256" key="16">
    <source>
        <dbReference type="SAM" id="MobiDB-lite"/>
    </source>
</evidence>
<keyword evidence="10 15" id="KW-0418">Kinase</keyword>
<dbReference type="InterPro" id="IPR040442">
    <property type="entry name" value="Pyrv_kinase-like_dom_sf"/>
</dbReference>
<keyword evidence="9 15" id="KW-0547">Nucleotide-binding</keyword>